<dbReference type="InterPro" id="IPR024083">
    <property type="entry name" value="Fumarase/histidase_N"/>
</dbReference>
<dbReference type="NCBIfam" id="NF006871">
    <property type="entry name" value="PRK09367.1"/>
    <property type="match status" value="1"/>
</dbReference>
<dbReference type="Gene3D" id="1.20.200.10">
    <property type="entry name" value="Fumarase/aspartase (Central domain)"/>
    <property type="match status" value="1"/>
</dbReference>
<dbReference type="InterPro" id="IPR001106">
    <property type="entry name" value="Aromatic_Lyase"/>
</dbReference>
<dbReference type="GO" id="GO:0019556">
    <property type="term" value="P:L-histidine catabolic process to glutamate and formamide"/>
    <property type="evidence" value="ECO:0007669"/>
    <property type="project" value="UniProtKB-UniPathway"/>
</dbReference>
<gene>
    <name evidence="8" type="primary">hutH</name>
    <name evidence="8" type="ORF">C3F09_08855</name>
</gene>
<comment type="similarity">
    <text evidence="7">Belongs to the PAL/histidase family.</text>
</comment>
<dbReference type="SUPFAM" id="SSF48557">
    <property type="entry name" value="L-aspartase-like"/>
    <property type="match status" value="1"/>
</dbReference>
<dbReference type="GO" id="GO:0019557">
    <property type="term" value="P:L-histidine catabolic process to glutamate and formate"/>
    <property type="evidence" value="ECO:0007669"/>
    <property type="project" value="UniProtKB-UniPathway"/>
</dbReference>
<evidence type="ECO:0000256" key="2">
    <source>
        <dbReference type="ARBA" id="ARBA00012994"/>
    </source>
</evidence>
<dbReference type="FunFam" id="1.10.275.10:FF:000005">
    <property type="entry name" value="Histidine ammonia-lyase"/>
    <property type="match status" value="1"/>
</dbReference>
<proteinExistence type="inferred from homology"/>
<evidence type="ECO:0000313" key="8">
    <source>
        <dbReference type="EMBL" id="PWB70617.1"/>
    </source>
</evidence>
<keyword evidence="3" id="KW-0369">Histidine metabolism</keyword>
<dbReference type="InterPro" id="IPR005921">
    <property type="entry name" value="HutH"/>
</dbReference>
<dbReference type="EC" id="4.3.1.3" evidence="2 6"/>
<comment type="caution">
    <text evidence="8">The sequence shown here is derived from an EMBL/GenBank/DDBJ whole genome shotgun (WGS) entry which is preliminary data.</text>
</comment>
<comment type="catalytic activity">
    <reaction evidence="5">
        <text>L-histidine = trans-urocanate + NH4(+)</text>
        <dbReference type="Rhea" id="RHEA:21232"/>
        <dbReference type="ChEBI" id="CHEBI:17771"/>
        <dbReference type="ChEBI" id="CHEBI:28938"/>
        <dbReference type="ChEBI" id="CHEBI:57595"/>
        <dbReference type="EC" id="4.3.1.3"/>
    </reaction>
</comment>
<dbReference type="AlphaFoldDB" id="A0A855WZQ0"/>
<dbReference type="Gene3D" id="1.10.275.10">
    <property type="entry name" value="Fumarase/aspartase (N-terminal domain)"/>
    <property type="match status" value="1"/>
</dbReference>
<evidence type="ECO:0000256" key="1">
    <source>
        <dbReference type="ARBA" id="ARBA00005113"/>
    </source>
</evidence>
<dbReference type="Pfam" id="PF00221">
    <property type="entry name" value="Lyase_aromatic"/>
    <property type="match status" value="1"/>
</dbReference>
<accession>A0A855WZQ0</accession>
<dbReference type="CDD" id="cd00332">
    <property type="entry name" value="PAL-HAL"/>
    <property type="match status" value="1"/>
</dbReference>
<name>A0A855WZQ0_9BACT</name>
<protein>
    <recommendedName>
        <fullName evidence="2 6">Histidine ammonia-lyase</fullName>
        <ecNumber evidence="2 6">4.3.1.3</ecNumber>
    </recommendedName>
</protein>
<evidence type="ECO:0000256" key="3">
    <source>
        <dbReference type="ARBA" id="ARBA00022808"/>
    </source>
</evidence>
<comment type="pathway">
    <text evidence="1">Amino-acid degradation; L-histidine degradation into L-glutamate; N-formimidoyl-L-glutamate from L-histidine: step 1/3.</text>
</comment>
<evidence type="ECO:0000256" key="4">
    <source>
        <dbReference type="ARBA" id="ARBA00023239"/>
    </source>
</evidence>
<organism evidence="8 9">
    <name type="scientific">candidate division GN15 bacterium</name>
    <dbReference type="NCBI Taxonomy" id="2072418"/>
    <lineage>
        <taxon>Bacteria</taxon>
        <taxon>candidate division GN15</taxon>
    </lineage>
</organism>
<evidence type="ECO:0000256" key="7">
    <source>
        <dbReference type="RuleBase" id="RU003954"/>
    </source>
</evidence>
<dbReference type="UniPathway" id="UPA00379">
    <property type="reaction ID" value="UER00549"/>
</dbReference>
<dbReference type="Proteomes" id="UP000250918">
    <property type="component" value="Unassembled WGS sequence"/>
</dbReference>
<sequence length="510" mass="54817">MASHEVIISGQDLTIEQVEAVARGNARIRLSESARRAIRANRDVIERKVKSGIPIYGVTTGIGEFARIQISPEQGEELQKRIVYSHAAATGDPISEPAVRAAMLLRINTLSKGYSGVRPLLVDTMVHMVNRGVHPVIYEKGSLGTSGDLAPLSQLAEVVMGEGKAFYKGKKMSGKAAMLAAGLKPLKLSYKEGLGVINGTQAFTGRGALAIHDARLLVKNAIIAAGMTADCVQSSIACFDARVHKIKNHRGQQVVAENIRRLIAGSKTIPANKGKVQDAYSLRCIPQVMGPSLDALEYATTAHLNEMNGVADNPLFFTKEDEYLAAGNFHGQAVAMAQDFLAIAITELGDLAERHTNRLMNPVLSGLPDFLVEGKGLNSGLMVAQYTQAALLSENRIHSHPAVVDNVSVSADQEDHVCMGSVTAMKLDSILRNTEIIIAIQMMSAAQGLDFKLPLKPGKGTQAAYTVIRKHLKRLIDDRALYPDIDIVTALVRSGAIVDAVEKAIGRIKL</sequence>
<reference evidence="8 9" key="1">
    <citation type="journal article" date="2018" name="ISME J.">
        <title>A methanotrophic archaeon couples anaerobic oxidation of methane to Fe(III) reduction.</title>
        <authorList>
            <person name="Cai C."/>
            <person name="Leu A.O."/>
            <person name="Xie G.J."/>
            <person name="Guo J."/>
            <person name="Feng Y."/>
            <person name="Zhao J.X."/>
            <person name="Tyson G.W."/>
            <person name="Yuan Z."/>
            <person name="Hu S."/>
        </authorList>
    </citation>
    <scope>NUCLEOTIDE SEQUENCE [LARGE SCALE GENOMIC DNA]</scope>
    <source>
        <strain evidence="8">FeB_12</strain>
    </source>
</reference>
<dbReference type="GO" id="GO:0005737">
    <property type="term" value="C:cytoplasm"/>
    <property type="evidence" value="ECO:0007669"/>
    <property type="project" value="InterPro"/>
</dbReference>
<evidence type="ECO:0000256" key="5">
    <source>
        <dbReference type="ARBA" id="ARBA00049269"/>
    </source>
</evidence>
<evidence type="ECO:0000313" key="9">
    <source>
        <dbReference type="Proteomes" id="UP000250918"/>
    </source>
</evidence>
<keyword evidence="4 7" id="KW-0456">Lyase</keyword>
<dbReference type="GO" id="GO:0004397">
    <property type="term" value="F:histidine ammonia-lyase activity"/>
    <property type="evidence" value="ECO:0007669"/>
    <property type="project" value="UniProtKB-UniRule"/>
</dbReference>
<evidence type="ECO:0000256" key="6">
    <source>
        <dbReference type="NCBIfam" id="TIGR01225"/>
    </source>
</evidence>
<dbReference type="EMBL" id="PQAP01000139">
    <property type="protein sequence ID" value="PWB70617.1"/>
    <property type="molecule type" value="Genomic_DNA"/>
</dbReference>
<dbReference type="NCBIfam" id="TIGR01225">
    <property type="entry name" value="hutH"/>
    <property type="match status" value="1"/>
</dbReference>
<dbReference type="PANTHER" id="PTHR10362">
    <property type="entry name" value="HISTIDINE AMMONIA-LYASE"/>
    <property type="match status" value="1"/>
</dbReference>
<dbReference type="InterPro" id="IPR008948">
    <property type="entry name" value="L-Aspartase-like"/>
</dbReference>